<dbReference type="Pfam" id="PF00795">
    <property type="entry name" value="CN_hydrolase"/>
    <property type="match status" value="1"/>
</dbReference>
<keyword evidence="1 3" id="KW-0378">Hydrolase</keyword>
<protein>
    <submittedName>
        <fullName evidence="3">Carbon-nitrogen hydrolase family protein</fullName>
    </submittedName>
</protein>
<dbReference type="RefSeq" id="WP_408625124.1">
    <property type="nucleotide sequence ID" value="NZ_JBEQCT010000011.1"/>
</dbReference>
<dbReference type="InterPro" id="IPR036526">
    <property type="entry name" value="C-N_Hydrolase_sf"/>
</dbReference>
<dbReference type="SUPFAM" id="SSF56317">
    <property type="entry name" value="Carbon-nitrogen hydrolase"/>
    <property type="match status" value="1"/>
</dbReference>
<reference evidence="3 4" key="1">
    <citation type="journal article" date="2013" name="Int. J. Syst. Evol. Microbiol.">
        <title>Celerinatantimonas yamalensis sp. nov., a cold-adapted diazotrophic bacterium from a cold permafrost brine.</title>
        <authorList>
            <person name="Shcherbakova V."/>
            <person name="Chuvilskaya N."/>
            <person name="Rivkina E."/>
            <person name="Demidov N."/>
            <person name="Uchaeva V."/>
            <person name="Suetin S."/>
            <person name="Suzina N."/>
            <person name="Gilichinsky D."/>
        </authorList>
    </citation>
    <scope>NUCLEOTIDE SEQUENCE [LARGE SCALE GENOMIC DNA]</scope>
    <source>
        <strain evidence="3 4">C7</strain>
    </source>
</reference>
<proteinExistence type="predicted"/>
<dbReference type="CDD" id="cd07576">
    <property type="entry name" value="R-amidase_like"/>
    <property type="match status" value="1"/>
</dbReference>
<dbReference type="Gene3D" id="3.60.110.10">
    <property type="entry name" value="Carbon-nitrogen hydrolase"/>
    <property type="match status" value="1"/>
</dbReference>
<dbReference type="EMBL" id="JBEQCT010000011">
    <property type="protein sequence ID" value="MFM2486773.1"/>
    <property type="molecule type" value="Genomic_DNA"/>
</dbReference>
<organism evidence="3 4">
    <name type="scientific">Celerinatantimonas yamalensis</name>
    <dbReference type="NCBI Taxonomy" id="559956"/>
    <lineage>
        <taxon>Bacteria</taxon>
        <taxon>Pseudomonadati</taxon>
        <taxon>Pseudomonadota</taxon>
        <taxon>Gammaproteobacteria</taxon>
        <taxon>Celerinatantimonadaceae</taxon>
        <taxon>Celerinatantimonas</taxon>
    </lineage>
</organism>
<evidence type="ECO:0000313" key="3">
    <source>
        <dbReference type="EMBL" id="MFM2486773.1"/>
    </source>
</evidence>
<dbReference type="PANTHER" id="PTHR43674">
    <property type="entry name" value="NITRILASE C965.09-RELATED"/>
    <property type="match status" value="1"/>
</dbReference>
<dbReference type="PROSITE" id="PS50263">
    <property type="entry name" value="CN_HYDROLASE"/>
    <property type="match status" value="1"/>
</dbReference>
<dbReference type="Proteomes" id="UP001629953">
    <property type="component" value="Unassembled WGS sequence"/>
</dbReference>
<dbReference type="InterPro" id="IPR044083">
    <property type="entry name" value="RamA-like"/>
</dbReference>
<evidence type="ECO:0000256" key="1">
    <source>
        <dbReference type="ARBA" id="ARBA00022801"/>
    </source>
</evidence>
<dbReference type="PANTHER" id="PTHR43674:SF2">
    <property type="entry name" value="BETA-UREIDOPROPIONASE"/>
    <property type="match status" value="1"/>
</dbReference>
<gene>
    <name evidence="3" type="ORF">ABUE30_17210</name>
</gene>
<dbReference type="InterPro" id="IPR050345">
    <property type="entry name" value="Aliph_Amidase/BUP"/>
</dbReference>
<feature type="domain" description="CN hydrolase" evidence="2">
    <location>
        <begin position="1"/>
        <end position="234"/>
    </location>
</feature>
<keyword evidence="4" id="KW-1185">Reference proteome</keyword>
<evidence type="ECO:0000259" key="2">
    <source>
        <dbReference type="PROSITE" id="PS50263"/>
    </source>
</evidence>
<dbReference type="GO" id="GO:0016787">
    <property type="term" value="F:hydrolase activity"/>
    <property type="evidence" value="ECO:0007669"/>
    <property type="project" value="UniProtKB-KW"/>
</dbReference>
<comment type="caution">
    <text evidence="3">The sequence shown here is derived from an EMBL/GenBank/DDBJ whole genome shotgun (WGS) entry which is preliminary data.</text>
</comment>
<accession>A0ABW9GCI7</accession>
<dbReference type="InterPro" id="IPR003010">
    <property type="entry name" value="C-N_Hydrolase"/>
</dbReference>
<evidence type="ECO:0000313" key="4">
    <source>
        <dbReference type="Proteomes" id="UP001629953"/>
    </source>
</evidence>
<sequence length="264" mass="28595">MIAQKASTFADKQANLRQIDTLAHAGSALSVDVLVFPELFLTGYHLNQSQLRMLAEPLDGPSINRLQAIAKSAKVAIICGFAEVAEGQFYNSAVVISASGQCMHHYRKVFLFGDAEKALFSPGDRLPTFTLNGICCGLSICYDIEFAEVTRHFSRQGASLIFNPTANMQPYTNVPLTLVRARALENGIAIVYANLAGQEGSLCYTGQSAIVGPDGQDIVRAGEDAALLIADVAKALQRQKDHPQSSQLNDLSHHPYDVFHTKIS</sequence>
<name>A0ABW9GCI7_9GAMM</name>